<accession>A0A8H6L218</accession>
<name>A0A8H6L218_9LECA</name>
<evidence type="ECO:0000313" key="1">
    <source>
        <dbReference type="EMBL" id="KAF6232595.1"/>
    </source>
</evidence>
<gene>
    <name evidence="1" type="ORF">HO173_009263</name>
</gene>
<dbReference type="RefSeq" id="XP_037162021.1">
    <property type="nucleotide sequence ID" value="XM_037311154.1"/>
</dbReference>
<dbReference type="GeneID" id="59290915"/>
<proteinExistence type="predicted"/>
<sequence>MEPFGMDQMELPGGEGAGGLRSALVQAKGPKWRSMLGRMSRVDMFEGYEAEED</sequence>
<dbReference type="OrthoDB" id="3202396at2759"/>
<evidence type="ECO:0000313" key="2">
    <source>
        <dbReference type="Proteomes" id="UP000578531"/>
    </source>
</evidence>
<reference evidence="1 2" key="1">
    <citation type="journal article" date="2020" name="Genomics">
        <title>Complete, high-quality genomes from long-read metagenomic sequencing of two wolf lichen thalli reveals enigmatic genome architecture.</title>
        <authorList>
            <person name="McKenzie S.K."/>
            <person name="Walston R.F."/>
            <person name="Allen J.L."/>
        </authorList>
    </citation>
    <scope>NUCLEOTIDE SEQUENCE [LARGE SCALE GENOMIC DNA]</scope>
    <source>
        <strain evidence="1">WasteWater2</strain>
    </source>
</reference>
<dbReference type="AlphaFoldDB" id="A0A8H6L218"/>
<comment type="caution">
    <text evidence="1">The sequence shown here is derived from an EMBL/GenBank/DDBJ whole genome shotgun (WGS) entry which is preliminary data.</text>
</comment>
<dbReference type="EMBL" id="JACCJC010000047">
    <property type="protein sequence ID" value="KAF6232595.1"/>
    <property type="molecule type" value="Genomic_DNA"/>
</dbReference>
<keyword evidence="2" id="KW-1185">Reference proteome</keyword>
<dbReference type="Proteomes" id="UP000578531">
    <property type="component" value="Unassembled WGS sequence"/>
</dbReference>
<protein>
    <submittedName>
        <fullName evidence="1">Uncharacterized protein</fullName>
    </submittedName>
</protein>
<organism evidence="1 2">
    <name type="scientific">Letharia columbiana</name>
    <dbReference type="NCBI Taxonomy" id="112416"/>
    <lineage>
        <taxon>Eukaryota</taxon>
        <taxon>Fungi</taxon>
        <taxon>Dikarya</taxon>
        <taxon>Ascomycota</taxon>
        <taxon>Pezizomycotina</taxon>
        <taxon>Lecanoromycetes</taxon>
        <taxon>OSLEUM clade</taxon>
        <taxon>Lecanoromycetidae</taxon>
        <taxon>Lecanorales</taxon>
        <taxon>Lecanorineae</taxon>
        <taxon>Parmeliaceae</taxon>
        <taxon>Letharia</taxon>
    </lineage>
</organism>